<name>A0A3M7P6I2_BRAPC</name>
<gene>
    <name evidence="1" type="ORF">BpHYR1_053157</name>
</gene>
<evidence type="ECO:0000313" key="2">
    <source>
        <dbReference type="Proteomes" id="UP000276133"/>
    </source>
</evidence>
<feature type="non-terminal residue" evidence="1">
    <location>
        <position position="217"/>
    </location>
</feature>
<sequence>MSLESSGSYQDLSASTLGFFNKRNFEASRALIETRSENQKPFGKQKQISSIWDLQPVDFSVKLYHPKPPKRNSRDAIKPWTYDKYLRPIQSQDNQQPEKISADKSIVESYLNENYDFNRQQSEADFEKSFRALTPNGARIEASKLMGFRDGLEQFKNPKPHDFRGLKNLIGMSEFRTRFEKDPFKIKFLSNSLNQVHGLAGALTLRDTDPGLQLGDK</sequence>
<dbReference type="OrthoDB" id="5947521at2759"/>
<dbReference type="Proteomes" id="UP000276133">
    <property type="component" value="Unassembled WGS sequence"/>
</dbReference>
<protein>
    <submittedName>
        <fullName evidence="1">Uncharacterized protein</fullName>
    </submittedName>
</protein>
<dbReference type="EMBL" id="REGN01012970">
    <property type="protein sequence ID" value="RMZ94549.1"/>
    <property type="molecule type" value="Genomic_DNA"/>
</dbReference>
<accession>A0A3M7P6I2</accession>
<proteinExistence type="predicted"/>
<evidence type="ECO:0000313" key="1">
    <source>
        <dbReference type="EMBL" id="RMZ94549.1"/>
    </source>
</evidence>
<comment type="caution">
    <text evidence="1">The sequence shown here is derived from an EMBL/GenBank/DDBJ whole genome shotgun (WGS) entry which is preliminary data.</text>
</comment>
<reference evidence="1 2" key="1">
    <citation type="journal article" date="2018" name="Sci. Rep.">
        <title>Genomic signatures of local adaptation to the degree of environmental predictability in rotifers.</title>
        <authorList>
            <person name="Franch-Gras L."/>
            <person name="Hahn C."/>
            <person name="Garcia-Roger E.M."/>
            <person name="Carmona M.J."/>
            <person name="Serra M."/>
            <person name="Gomez A."/>
        </authorList>
    </citation>
    <scope>NUCLEOTIDE SEQUENCE [LARGE SCALE GENOMIC DNA]</scope>
    <source>
        <strain evidence="1">HYR1</strain>
    </source>
</reference>
<dbReference type="AlphaFoldDB" id="A0A3M7P6I2"/>
<keyword evidence="2" id="KW-1185">Reference proteome</keyword>
<organism evidence="1 2">
    <name type="scientific">Brachionus plicatilis</name>
    <name type="common">Marine rotifer</name>
    <name type="synonym">Brachionus muelleri</name>
    <dbReference type="NCBI Taxonomy" id="10195"/>
    <lineage>
        <taxon>Eukaryota</taxon>
        <taxon>Metazoa</taxon>
        <taxon>Spiralia</taxon>
        <taxon>Gnathifera</taxon>
        <taxon>Rotifera</taxon>
        <taxon>Eurotatoria</taxon>
        <taxon>Monogononta</taxon>
        <taxon>Pseudotrocha</taxon>
        <taxon>Ploima</taxon>
        <taxon>Brachionidae</taxon>
        <taxon>Brachionus</taxon>
    </lineage>
</organism>